<proteinExistence type="inferred from homology"/>
<dbReference type="PANTHER" id="PTHR32114:SF2">
    <property type="entry name" value="ABC TRANSPORTER ABCH.3"/>
    <property type="match status" value="1"/>
</dbReference>
<protein>
    <recommendedName>
        <fullName evidence="3">Nuclease SbcCD subunit C</fullName>
    </recommendedName>
</protein>
<comment type="similarity">
    <text evidence="1">Belongs to the SMC family. SbcC subfamily.</text>
</comment>
<dbReference type="RefSeq" id="WP_207674224.1">
    <property type="nucleotide sequence ID" value="NZ_JAFREM010000021.1"/>
</dbReference>
<evidence type="ECO:0000313" key="5">
    <source>
        <dbReference type="EMBL" id="MBO1307297.1"/>
    </source>
</evidence>
<sequence length="751" mass="87661">MKFKINRVVISNLRNIPYNQPLIFDLSKQNITILDGPNGYGKTTFFDAIELLVTGDLGHFFSGLYNRGRESLSSVAKDKNKNTVITAEIAIRDKGMYILTRTFCWDHDSTLIELTSPDGSTETVEKQDEIYGFFGITDSIFNIGMYISQSDSLNFLKLPYKDRKDKFSSIVGTDRDKDKNKYLVDLRKELLNKKDQYVSRLDTLINESSTKIEKYKKILLDDVENVQSAKYQKLFPKLNCAFDEELVEISDVKKYLDEISQIESFIELRGDFIAQKNNKTLEELVSYEKDFYCALFHEKTIKELKLKEEELIQIKQFEIIKQKYIEEKSPKYDNELFKKTFGASIDKINELNAEIHKKENKLSEITLQKKRLNEARSQLRQIHDAVHLLENNVCPYCGKDDENLIELYDILTNYVNDDQSETTEEIQEIEDNLEQFVNEVFVKEIDDYLKDYQSLIKNYEEFEGLFEIDPQKLENTLKDQKLYNFFMNTDNSFDNNYNLLLERIRRGLQPISTSISATDLVKYESISHQYFNDETPMITLADIQEKKAYLVYTLNSKSKRLKHDQELIKQDLEDKKKLYNEKIDNKIHEIEQLSSVYKKSIEKYNSDFLEDIKIPLFIISGRIMQTSPMGLGIEAKIDNRRIEFVSGTLTHDIVNMLSAGQLNGLMISILLAVQKTYLSNKGIRLFMIDDPLQSIDDLSAHSFVDLLTQEFADNQIIISTHELDKTIMFYYKYEQSGIPINRKNLQIEYLG</sequence>
<organism evidence="5 6">
    <name type="scientific">Candidatus Enterococcus moelleringii</name>
    <dbReference type="NCBI Taxonomy" id="2815325"/>
    <lineage>
        <taxon>Bacteria</taxon>
        <taxon>Bacillati</taxon>
        <taxon>Bacillota</taxon>
        <taxon>Bacilli</taxon>
        <taxon>Lactobacillales</taxon>
        <taxon>Enterococcaceae</taxon>
        <taxon>Enterococcus</taxon>
    </lineage>
</organism>
<dbReference type="InterPro" id="IPR027417">
    <property type="entry name" value="P-loop_NTPase"/>
</dbReference>
<feature type="coiled-coil region" evidence="4">
    <location>
        <begin position="562"/>
        <end position="589"/>
    </location>
</feature>
<comment type="caution">
    <text evidence="5">The sequence shown here is derived from an EMBL/GenBank/DDBJ whole genome shotgun (WGS) entry which is preliminary data.</text>
</comment>
<evidence type="ECO:0000256" key="3">
    <source>
        <dbReference type="ARBA" id="ARBA00013368"/>
    </source>
</evidence>
<dbReference type="Proteomes" id="UP000664601">
    <property type="component" value="Unassembled WGS sequence"/>
</dbReference>
<comment type="subunit">
    <text evidence="2">Heterodimer of SbcC and SbcD.</text>
</comment>
<evidence type="ECO:0000256" key="4">
    <source>
        <dbReference type="SAM" id="Coils"/>
    </source>
</evidence>
<reference evidence="5 6" key="1">
    <citation type="submission" date="2021-03" db="EMBL/GenBank/DDBJ databases">
        <title>Enterococcal diversity collection.</title>
        <authorList>
            <person name="Gilmore M.S."/>
            <person name="Schwartzman J."/>
            <person name="Van Tyne D."/>
            <person name="Martin M."/>
            <person name="Earl A.M."/>
            <person name="Manson A.L."/>
            <person name="Straub T."/>
            <person name="Salamzade R."/>
            <person name="Saavedra J."/>
            <person name="Lebreton F."/>
            <person name="Prichula J."/>
            <person name="Schaufler K."/>
            <person name="Gaca A."/>
            <person name="Sgardioli B."/>
            <person name="Wagenaar J."/>
            <person name="Strong T."/>
        </authorList>
    </citation>
    <scope>NUCLEOTIDE SEQUENCE [LARGE SCALE GENOMIC DNA]</scope>
    <source>
        <strain evidence="5 6">669A</strain>
    </source>
</reference>
<keyword evidence="6" id="KW-1185">Reference proteome</keyword>
<keyword evidence="4" id="KW-0175">Coiled coil</keyword>
<dbReference type="SUPFAM" id="SSF52540">
    <property type="entry name" value="P-loop containing nucleoside triphosphate hydrolases"/>
    <property type="match status" value="1"/>
</dbReference>
<evidence type="ECO:0000256" key="1">
    <source>
        <dbReference type="ARBA" id="ARBA00006930"/>
    </source>
</evidence>
<gene>
    <name evidence="5" type="ORF">JZO70_14055</name>
</gene>
<evidence type="ECO:0000256" key="2">
    <source>
        <dbReference type="ARBA" id="ARBA00011322"/>
    </source>
</evidence>
<dbReference type="EMBL" id="JAFREM010000021">
    <property type="protein sequence ID" value="MBO1307297.1"/>
    <property type="molecule type" value="Genomic_DNA"/>
</dbReference>
<dbReference type="Gene3D" id="3.40.50.300">
    <property type="entry name" value="P-loop containing nucleotide triphosphate hydrolases"/>
    <property type="match status" value="2"/>
</dbReference>
<dbReference type="PANTHER" id="PTHR32114">
    <property type="entry name" value="ABC TRANSPORTER ABCH.3"/>
    <property type="match status" value="1"/>
</dbReference>
<evidence type="ECO:0000313" key="6">
    <source>
        <dbReference type="Proteomes" id="UP000664601"/>
    </source>
</evidence>
<name>A0ABS3LCD9_9ENTE</name>
<accession>A0ABS3LCD9</accession>
<feature type="coiled-coil region" evidence="4">
    <location>
        <begin position="348"/>
        <end position="392"/>
    </location>
</feature>